<sequence length="502" mass="55000">MARKPTLRLEHLASLGAEKLTALVLEEAAGNAGFKRRLNAALAGQSGPEAIAKLIDRRLAGLERARSFIDWDKIRPFRDDLKGLLGSILGELGPVDPALAADRLLRFIATHGQVFERIDDSSGHVQDVYHAAIEGLGVVAGTLSEPDGDALPGLVMARLGDTEHGYLTQVAAQVVLHLSRPALTRWDSDLAEQIVERHLAEAGQRAGGQWFYSMTSQWREIRQAIAGSLGDLDQLIGLEMEKPERLRETLGIAAQLLEAGRAEEALDWVRRGPGITPRVPGADDDAEDDPAVLQVGLEARILTALGRKQEAGTVLWSRFAETLSPDLLRQHLKSLPDFEDIEAEERALTMAAGHPKAMVALRFFLAWARLDLAAQLIIARHGLWDGRDWHVLPEVADLLQHDHPLAASILYRALLDDILARARSKAYPHGAKYLRLLEGLAVSADADPARPDGMTLHTAYREKLRADHGRKAGFWSLVDGKLPSAAPEPVFGRRPRWISTGD</sequence>
<proteinExistence type="predicted"/>
<reference evidence="1 2" key="1">
    <citation type="submission" date="2016-10" db="EMBL/GenBank/DDBJ databases">
        <authorList>
            <person name="de Groot N.N."/>
        </authorList>
    </citation>
    <scope>NUCLEOTIDE SEQUENCE [LARGE SCALE GENOMIC DNA]</scope>
    <source>
        <strain evidence="1 2">CGMCC 1.10836</strain>
    </source>
</reference>
<name>A0A1H8KCJ0_9RHOB</name>
<dbReference type="InterPro" id="IPR049245">
    <property type="entry name" value="DUF6880"/>
</dbReference>
<dbReference type="OrthoDB" id="7183688at2"/>
<protein>
    <submittedName>
        <fullName evidence="1">Uncharacterized protein</fullName>
    </submittedName>
</protein>
<evidence type="ECO:0000313" key="2">
    <source>
        <dbReference type="Proteomes" id="UP000183002"/>
    </source>
</evidence>
<dbReference type="AlphaFoldDB" id="A0A1H8KCJ0"/>
<dbReference type="Proteomes" id="UP000183002">
    <property type="component" value="Unassembled WGS sequence"/>
</dbReference>
<organism evidence="1 2">
    <name type="scientific">Pseudorhodobacter antarcticus</name>
    <dbReference type="NCBI Taxonomy" id="1077947"/>
    <lineage>
        <taxon>Bacteria</taxon>
        <taxon>Pseudomonadati</taxon>
        <taxon>Pseudomonadota</taxon>
        <taxon>Alphaproteobacteria</taxon>
        <taxon>Rhodobacterales</taxon>
        <taxon>Paracoccaceae</taxon>
        <taxon>Pseudorhodobacter</taxon>
    </lineage>
</organism>
<dbReference type="Pfam" id="PF21810">
    <property type="entry name" value="DUF6880"/>
    <property type="match status" value="1"/>
</dbReference>
<dbReference type="STRING" id="1077947.SAMN05216227_10315"/>
<gene>
    <name evidence="1" type="ORF">SAMN05216227_10315</name>
</gene>
<keyword evidence="2" id="KW-1185">Reference proteome</keyword>
<evidence type="ECO:0000313" key="1">
    <source>
        <dbReference type="EMBL" id="SEN90644.1"/>
    </source>
</evidence>
<accession>A0A1H8KCJ0</accession>
<dbReference type="EMBL" id="FOCO01000031">
    <property type="protein sequence ID" value="SEN90644.1"/>
    <property type="molecule type" value="Genomic_DNA"/>
</dbReference>
<dbReference type="RefSeq" id="WP_139194058.1">
    <property type="nucleotide sequence ID" value="NZ_FOCO01000031.1"/>
</dbReference>